<dbReference type="GO" id="GO:0008270">
    <property type="term" value="F:zinc ion binding"/>
    <property type="evidence" value="ECO:0007669"/>
    <property type="project" value="UniProtKB-KW"/>
</dbReference>
<keyword evidence="8" id="KW-1185">Reference proteome</keyword>
<evidence type="ECO:0000259" key="6">
    <source>
        <dbReference type="PROSITE" id="PS50145"/>
    </source>
</evidence>
<organism evidence="7 8">
    <name type="scientific">Symbiodinium natans</name>
    <dbReference type="NCBI Taxonomy" id="878477"/>
    <lineage>
        <taxon>Eukaryota</taxon>
        <taxon>Sar</taxon>
        <taxon>Alveolata</taxon>
        <taxon>Dinophyceae</taxon>
        <taxon>Suessiales</taxon>
        <taxon>Symbiodiniaceae</taxon>
        <taxon>Symbiodinium</taxon>
    </lineage>
</organism>
<dbReference type="Gene3D" id="3.30.40.10">
    <property type="entry name" value="Zinc/RING finger domain, C3HC4 (zinc finger)"/>
    <property type="match status" value="1"/>
</dbReference>
<feature type="domain" description="TRAF-type" evidence="6">
    <location>
        <begin position="196"/>
        <end position="238"/>
    </location>
</feature>
<sequence length="261" mass="28839">MNHFDLEMASVLTEVLQSWQEEAQKTWNNTLEAQAMGLHKAAQDMILKAEGEQAEKIAQRPISGYVSYLKEYIKQTAEVVARVSWVARTEEQADVEAQTDVCADAEEVQASSTPEDVDQAKTAKGAPGDHAEPEEDHPPPYEEEAQAAEAAAEEDAGGAAQADPAVSQPGIVAGEPDVQKCKDCQEPVPKNLMKKHKKKECPARIVECILCKMRMTQRVYQAHMDFECENVEATCPKCNESYLRGQYTLHQARDPRAAPAK</sequence>
<dbReference type="Proteomes" id="UP000604046">
    <property type="component" value="Unassembled WGS sequence"/>
</dbReference>
<dbReference type="InterPro" id="IPR001293">
    <property type="entry name" value="Znf_TRAF"/>
</dbReference>
<feature type="compositionally biased region" description="Acidic residues" evidence="5">
    <location>
        <begin position="141"/>
        <end position="156"/>
    </location>
</feature>
<reference evidence="7" key="1">
    <citation type="submission" date="2021-02" db="EMBL/GenBank/DDBJ databases">
        <authorList>
            <person name="Dougan E. K."/>
            <person name="Rhodes N."/>
            <person name="Thang M."/>
            <person name="Chan C."/>
        </authorList>
    </citation>
    <scope>NUCLEOTIDE SEQUENCE</scope>
</reference>
<feature type="region of interest" description="Disordered" evidence="5">
    <location>
        <begin position="106"/>
        <end position="173"/>
    </location>
</feature>
<evidence type="ECO:0000313" key="7">
    <source>
        <dbReference type="EMBL" id="CAE7287034.1"/>
    </source>
</evidence>
<dbReference type="PROSITE" id="PS50145">
    <property type="entry name" value="ZF_TRAF"/>
    <property type="match status" value="1"/>
</dbReference>
<evidence type="ECO:0000256" key="1">
    <source>
        <dbReference type="ARBA" id="ARBA00022723"/>
    </source>
</evidence>
<dbReference type="InterPro" id="IPR013083">
    <property type="entry name" value="Znf_RING/FYVE/PHD"/>
</dbReference>
<evidence type="ECO:0000256" key="2">
    <source>
        <dbReference type="ARBA" id="ARBA00022771"/>
    </source>
</evidence>
<dbReference type="AlphaFoldDB" id="A0A812N3G9"/>
<keyword evidence="1 4" id="KW-0479">Metal-binding</keyword>
<feature type="zinc finger region" description="TRAF-type" evidence="4">
    <location>
        <begin position="196"/>
        <end position="238"/>
    </location>
</feature>
<evidence type="ECO:0000313" key="8">
    <source>
        <dbReference type="Proteomes" id="UP000604046"/>
    </source>
</evidence>
<keyword evidence="3 4" id="KW-0862">Zinc</keyword>
<name>A0A812N3G9_9DINO</name>
<feature type="compositionally biased region" description="Basic and acidic residues" evidence="5">
    <location>
        <begin position="127"/>
        <end position="140"/>
    </location>
</feature>
<evidence type="ECO:0000256" key="5">
    <source>
        <dbReference type="SAM" id="MobiDB-lite"/>
    </source>
</evidence>
<dbReference type="EMBL" id="CAJNDS010001890">
    <property type="protein sequence ID" value="CAE7287034.1"/>
    <property type="molecule type" value="Genomic_DNA"/>
</dbReference>
<evidence type="ECO:0000256" key="3">
    <source>
        <dbReference type="ARBA" id="ARBA00022833"/>
    </source>
</evidence>
<accession>A0A812N3G9</accession>
<proteinExistence type="predicted"/>
<comment type="caution">
    <text evidence="7">The sequence shown here is derived from an EMBL/GenBank/DDBJ whole genome shotgun (WGS) entry which is preliminary data.</text>
</comment>
<keyword evidence="2 4" id="KW-0863">Zinc-finger</keyword>
<evidence type="ECO:0000256" key="4">
    <source>
        <dbReference type="PROSITE-ProRule" id="PRU00207"/>
    </source>
</evidence>
<gene>
    <name evidence="7" type="ORF">SNAT2548_LOCUS15167</name>
</gene>
<protein>
    <recommendedName>
        <fullName evidence="6">TRAF-type domain-containing protein</fullName>
    </recommendedName>
</protein>